<feature type="non-terminal residue" evidence="1">
    <location>
        <position position="274"/>
    </location>
</feature>
<sequence length="274" mass="30846">IESTRLLGSNWSTKVEGGETRIGTFFEQDFSYPFLAEIGRFSSKQSILHREDLFAYYLPDDQGYSHALQPLRQESGEVSLATRVGRPGKWTLLGLGLSRQQLSFGNFSTGTEVIRDRDFSTFEAAPSLIEQALHHQIQDRVMTRMNFVVGQRNIQYQKRDGLNGLKGSFDIPVGGEFDLTVGKSINFLETSDLQNEKDLFFSLRGYGAIAPGRWILASSISLQGRRIEDSPQSGWKDILGEFDLYTSWKPRITPRHTLFARFSGSGGWETTAPC</sequence>
<dbReference type="AlphaFoldDB" id="A0A382WYK0"/>
<accession>A0A382WYK0</accession>
<organism evidence="1">
    <name type="scientific">marine metagenome</name>
    <dbReference type="NCBI Taxonomy" id="408172"/>
    <lineage>
        <taxon>unclassified sequences</taxon>
        <taxon>metagenomes</taxon>
        <taxon>ecological metagenomes</taxon>
    </lineage>
</organism>
<feature type="non-terminal residue" evidence="1">
    <location>
        <position position="1"/>
    </location>
</feature>
<name>A0A382WYK0_9ZZZZ</name>
<evidence type="ECO:0000313" key="1">
    <source>
        <dbReference type="EMBL" id="SVD63803.1"/>
    </source>
</evidence>
<protein>
    <recommendedName>
        <fullName evidence="2">TonB-dependent receptor-like beta-barrel domain-containing protein</fullName>
    </recommendedName>
</protein>
<proteinExistence type="predicted"/>
<reference evidence="1" key="1">
    <citation type="submission" date="2018-05" db="EMBL/GenBank/DDBJ databases">
        <authorList>
            <person name="Lanie J.A."/>
            <person name="Ng W.-L."/>
            <person name="Kazmierczak K.M."/>
            <person name="Andrzejewski T.M."/>
            <person name="Davidsen T.M."/>
            <person name="Wayne K.J."/>
            <person name="Tettelin H."/>
            <person name="Glass J.I."/>
            <person name="Rusch D."/>
            <person name="Podicherti R."/>
            <person name="Tsui H.-C.T."/>
            <person name="Winkler M.E."/>
        </authorList>
    </citation>
    <scope>NUCLEOTIDE SEQUENCE</scope>
</reference>
<dbReference type="EMBL" id="UINC01163475">
    <property type="protein sequence ID" value="SVD63803.1"/>
    <property type="molecule type" value="Genomic_DNA"/>
</dbReference>
<evidence type="ECO:0008006" key="2">
    <source>
        <dbReference type="Google" id="ProtNLM"/>
    </source>
</evidence>
<gene>
    <name evidence="1" type="ORF">METZ01_LOCUS416657</name>
</gene>